<keyword evidence="5" id="KW-1185">Reference proteome</keyword>
<keyword evidence="2" id="KW-0812">Transmembrane</keyword>
<sequence>MLKLITSRWVRFALVVAAVAAIVATVLRLRPARQGPAIPGGAAEGPGDNASRGPGIAAGDRVSEAGETGSASDSPWPPVPILGLPTGDYLARYAAGRSTPKGFSRDPLPRFSLSEITRNRPLLWGVVGLALCLLVFGTQVLENTAFSKEVETVEESAAFVGTSDWRPDEPDNDLCPEMPDNLAGERPDDLAAEGTYGLIRTFGQCLIDVGSVAEGSDAPVSTYVDPGGLDSVGTLEEVPSDEMPVGEEPVPVREPVADADCRPEVRAPRVRAVSPGVTRAVNRQWRRIETWLKTNAPKTRLTLGRPGKARTIAVAEAQMGLRFPDDLRASLLRHDGAVSVEDTWAFGFLDSENQGVRGIRDTWRGLCEADGEERSDDPRSDSWDGRMIPIGADGSGNHLVIDSVVGDVGDTDNEGTMSFTPGEIRIGSYYELLKATANALETGGFIGYWKPEVVDGELEWNIPD</sequence>
<name>A0A239A2U7_9ACTN</name>
<dbReference type="Gene3D" id="3.40.1580.10">
    <property type="entry name" value="SMI1/KNR4-like"/>
    <property type="match status" value="1"/>
</dbReference>
<dbReference type="SUPFAM" id="SSF160631">
    <property type="entry name" value="SMI1/KNR4-like"/>
    <property type="match status" value="1"/>
</dbReference>
<protein>
    <submittedName>
        <fullName evidence="4">SMI1 / KNR4 family (SUKH-1)</fullName>
    </submittedName>
</protein>
<feature type="transmembrane region" description="Helical" evidence="2">
    <location>
        <begin position="12"/>
        <end position="29"/>
    </location>
</feature>
<dbReference type="InterPro" id="IPR018958">
    <property type="entry name" value="Knr4/Smi1-like_dom"/>
</dbReference>
<organism evidence="4 5">
    <name type="scientific">Streptosporangium subroseum</name>
    <dbReference type="NCBI Taxonomy" id="106412"/>
    <lineage>
        <taxon>Bacteria</taxon>
        <taxon>Bacillati</taxon>
        <taxon>Actinomycetota</taxon>
        <taxon>Actinomycetes</taxon>
        <taxon>Streptosporangiales</taxon>
        <taxon>Streptosporangiaceae</taxon>
        <taxon>Streptosporangium</taxon>
    </lineage>
</organism>
<dbReference type="OrthoDB" id="3287229at2"/>
<evidence type="ECO:0000313" key="4">
    <source>
        <dbReference type="EMBL" id="SNR89438.1"/>
    </source>
</evidence>
<keyword evidence="2" id="KW-1133">Transmembrane helix</keyword>
<feature type="compositionally biased region" description="Low complexity" evidence="1">
    <location>
        <begin position="38"/>
        <end position="47"/>
    </location>
</feature>
<evidence type="ECO:0000313" key="5">
    <source>
        <dbReference type="Proteomes" id="UP000198282"/>
    </source>
</evidence>
<feature type="domain" description="Knr4/Smi1-like" evidence="3">
    <location>
        <begin position="306"/>
        <end position="435"/>
    </location>
</feature>
<dbReference type="InterPro" id="IPR037883">
    <property type="entry name" value="Knr4/Smi1-like_sf"/>
</dbReference>
<dbReference type="AlphaFoldDB" id="A0A239A2U7"/>
<evidence type="ECO:0000256" key="2">
    <source>
        <dbReference type="SAM" id="Phobius"/>
    </source>
</evidence>
<reference evidence="4 5" key="1">
    <citation type="submission" date="2017-06" db="EMBL/GenBank/DDBJ databases">
        <authorList>
            <person name="Kim H.J."/>
            <person name="Triplett B.A."/>
        </authorList>
    </citation>
    <scope>NUCLEOTIDE SEQUENCE [LARGE SCALE GENOMIC DNA]</scope>
    <source>
        <strain evidence="4 5">CGMCC 4.2132</strain>
    </source>
</reference>
<keyword evidence="2" id="KW-0472">Membrane</keyword>
<accession>A0A239A2U7</accession>
<dbReference type="SMART" id="SM00860">
    <property type="entry name" value="SMI1_KNR4"/>
    <property type="match status" value="1"/>
</dbReference>
<dbReference type="Pfam" id="PF09346">
    <property type="entry name" value="SMI1_KNR4"/>
    <property type="match status" value="1"/>
</dbReference>
<evidence type="ECO:0000256" key="1">
    <source>
        <dbReference type="SAM" id="MobiDB-lite"/>
    </source>
</evidence>
<proteinExistence type="predicted"/>
<gene>
    <name evidence="4" type="ORF">SAMN05216276_100163</name>
</gene>
<dbReference type="RefSeq" id="WP_089205086.1">
    <property type="nucleotide sequence ID" value="NZ_FZOD01000001.1"/>
</dbReference>
<evidence type="ECO:0000259" key="3">
    <source>
        <dbReference type="SMART" id="SM00860"/>
    </source>
</evidence>
<feature type="region of interest" description="Disordered" evidence="1">
    <location>
        <begin position="38"/>
        <end position="77"/>
    </location>
</feature>
<dbReference type="Proteomes" id="UP000198282">
    <property type="component" value="Unassembled WGS sequence"/>
</dbReference>
<dbReference type="EMBL" id="FZOD01000001">
    <property type="protein sequence ID" value="SNR89438.1"/>
    <property type="molecule type" value="Genomic_DNA"/>
</dbReference>